<keyword evidence="2" id="KW-0472">Membrane</keyword>
<feature type="region of interest" description="Disordered" evidence="1">
    <location>
        <begin position="167"/>
        <end position="186"/>
    </location>
</feature>
<keyword evidence="2" id="KW-0812">Transmembrane</keyword>
<sequence length="213" mass="23288">MSEIALQERSRRKRWARPGSSHDYLVRTLLLVLPAGIGVLGAFLVMAPLFMGGDVSFVLDKNKVDVASERMRINAARYRGSDGKGQPFVLQAGSAVQKSSAEPVVQLRDLTAGIRLSDGPAQVRAERGRYDMDSEQVAVDGPLAVRTSDGYRLDTRDSTMDLKSRRLTGTGNVDGSTPLGTFSGNRMTADLDQRTVRIEGNARLRIDPNRANR</sequence>
<accession>A0A1E3M3G6</accession>
<dbReference type="InterPro" id="IPR010664">
    <property type="entry name" value="LipoPS_assembly_LptC-rel"/>
</dbReference>
<keyword evidence="2" id="KW-1133">Transmembrane helix</keyword>
<keyword evidence="4" id="KW-1185">Reference proteome</keyword>
<dbReference type="Gene3D" id="2.60.450.10">
    <property type="entry name" value="Lipopolysaccharide (LPS) transport protein A like domain"/>
    <property type="match status" value="1"/>
</dbReference>
<dbReference type="Proteomes" id="UP000094487">
    <property type="component" value="Unassembled WGS sequence"/>
</dbReference>
<evidence type="ECO:0000313" key="3">
    <source>
        <dbReference type="EMBL" id="ODP39620.1"/>
    </source>
</evidence>
<dbReference type="STRING" id="1888892.BFL28_09790"/>
<proteinExistence type="predicted"/>
<name>A0A1E3M3G6_9SPHN</name>
<feature type="transmembrane region" description="Helical" evidence="2">
    <location>
        <begin position="24"/>
        <end position="51"/>
    </location>
</feature>
<comment type="caution">
    <text evidence="3">The sequence shown here is derived from an EMBL/GenBank/DDBJ whole genome shotgun (WGS) entry which is preliminary data.</text>
</comment>
<evidence type="ECO:0000256" key="2">
    <source>
        <dbReference type="SAM" id="Phobius"/>
    </source>
</evidence>
<dbReference type="RefSeq" id="WP_069318854.1">
    <property type="nucleotide sequence ID" value="NZ_MDDS01000004.1"/>
</dbReference>
<dbReference type="Pfam" id="PF06835">
    <property type="entry name" value="LptC"/>
    <property type="match status" value="1"/>
</dbReference>
<evidence type="ECO:0000313" key="4">
    <source>
        <dbReference type="Proteomes" id="UP000094487"/>
    </source>
</evidence>
<dbReference type="OrthoDB" id="7423492at2"/>
<evidence type="ECO:0000256" key="1">
    <source>
        <dbReference type="SAM" id="MobiDB-lite"/>
    </source>
</evidence>
<gene>
    <name evidence="3" type="ORF">BFL28_09790</name>
</gene>
<dbReference type="EMBL" id="MDDS01000004">
    <property type="protein sequence ID" value="ODP39620.1"/>
    <property type="molecule type" value="Genomic_DNA"/>
</dbReference>
<protein>
    <submittedName>
        <fullName evidence="3">LPS export ABC transporter periplasmic protein LptC</fullName>
    </submittedName>
</protein>
<organism evidence="3 4">
    <name type="scientific">Sphingomonas turrisvirgatae</name>
    <dbReference type="NCBI Taxonomy" id="1888892"/>
    <lineage>
        <taxon>Bacteria</taxon>
        <taxon>Pseudomonadati</taxon>
        <taxon>Pseudomonadota</taxon>
        <taxon>Alphaproteobacteria</taxon>
        <taxon>Sphingomonadales</taxon>
        <taxon>Sphingomonadaceae</taxon>
        <taxon>Sphingomonas</taxon>
    </lineage>
</organism>
<reference evidence="3 4" key="1">
    <citation type="submission" date="2016-08" db="EMBL/GenBank/DDBJ databases">
        <title>Draft genome of the agarase producing Sphingomonas sp. MCT13.</title>
        <authorList>
            <person name="D'Andrea M.M."/>
            <person name="Rossolini G.M."/>
            <person name="Thaller M.C."/>
        </authorList>
    </citation>
    <scope>NUCLEOTIDE SEQUENCE [LARGE SCALE GENOMIC DNA]</scope>
    <source>
        <strain evidence="3 4">MCT13</strain>
    </source>
</reference>
<dbReference type="AlphaFoldDB" id="A0A1E3M3G6"/>